<evidence type="ECO:0000313" key="7">
    <source>
        <dbReference type="EMBL" id="TNJ32851.1"/>
    </source>
</evidence>
<keyword evidence="4 7" id="KW-0808">Transferase</keyword>
<gene>
    <name evidence="7" type="ORF">E1B00_14155</name>
</gene>
<dbReference type="AlphaFoldDB" id="A0A5C4RQ32"/>
<organism evidence="7 8">
    <name type="scientific">Arenimonas terrae</name>
    <dbReference type="NCBI Taxonomy" id="2546226"/>
    <lineage>
        <taxon>Bacteria</taxon>
        <taxon>Pseudomonadati</taxon>
        <taxon>Pseudomonadota</taxon>
        <taxon>Gammaproteobacteria</taxon>
        <taxon>Lysobacterales</taxon>
        <taxon>Lysobacteraceae</taxon>
        <taxon>Arenimonas</taxon>
    </lineage>
</organism>
<dbReference type="GO" id="GO:0005886">
    <property type="term" value="C:plasma membrane"/>
    <property type="evidence" value="ECO:0007669"/>
    <property type="project" value="UniProtKB-SubCell"/>
</dbReference>
<dbReference type="Pfam" id="PF00535">
    <property type="entry name" value="Glycos_transf_2"/>
    <property type="match status" value="1"/>
</dbReference>
<comment type="subcellular location">
    <subcellularLocation>
        <location evidence="1">Cell membrane</location>
    </subcellularLocation>
</comment>
<evidence type="ECO:0000313" key="8">
    <source>
        <dbReference type="Proteomes" id="UP000305760"/>
    </source>
</evidence>
<sequence>METPEARPPRLSLVIPAWNEAERLPRLLDSFDAARARWIQAGHDPAGIELIVADNGSTDATADIALARGAKLARVEPRRIASVRNGGAALATGELIAFVDADSVLHPDVLLAVDATMRDPRALGGASGVTMERWSPGIALTVAFALPVVWLTGFDTGLVFLRRADFQQLGGYDETRAVAEDVDLMLRLRRLGRPRGQRLRRLRGVRTVTSTRKFDRHGDWHYFTQMPRVGWELLRHPGALPEFARRYWYGDR</sequence>
<dbReference type="InterPro" id="IPR001173">
    <property type="entry name" value="Glyco_trans_2-like"/>
</dbReference>
<dbReference type="EMBL" id="SMDR01000004">
    <property type="protein sequence ID" value="TNJ32851.1"/>
    <property type="molecule type" value="Genomic_DNA"/>
</dbReference>
<evidence type="ECO:0000256" key="5">
    <source>
        <dbReference type="ARBA" id="ARBA00023136"/>
    </source>
</evidence>
<evidence type="ECO:0000256" key="2">
    <source>
        <dbReference type="ARBA" id="ARBA00022475"/>
    </source>
</evidence>
<evidence type="ECO:0000256" key="4">
    <source>
        <dbReference type="ARBA" id="ARBA00022679"/>
    </source>
</evidence>
<dbReference type="RefSeq" id="WP_139449924.1">
    <property type="nucleotide sequence ID" value="NZ_SMDR01000004.1"/>
</dbReference>
<dbReference type="InterPro" id="IPR029044">
    <property type="entry name" value="Nucleotide-diphossugar_trans"/>
</dbReference>
<dbReference type="SUPFAM" id="SSF53448">
    <property type="entry name" value="Nucleotide-diphospho-sugar transferases"/>
    <property type="match status" value="1"/>
</dbReference>
<dbReference type="PANTHER" id="PTHR43646:SF2">
    <property type="entry name" value="GLYCOSYLTRANSFERASE 2-LIKE DOMAIN-CONTAINING PROTEIN"/>
    <property type="match status" value="1"/>
</dbReference>
<protein>
    <submittedName>
        <fullName evidence="7">Glycosyltransferase</fullName>
    </submittedName>
</protein>
<evidence type="ECO:0000256" key="3">
    <source>
        <dbReference type="ARBA" id="ARBA00022676"/>
    </source>
</evidence>
<dbReference type="OrthoDB" id="9802649at2"/>
<proteinExistence type="predicted"/>
<dbReference type="PANTHER" id="PTHR43646">
    <property type="entry name" value="GLYCOSYLTRANSFERASE"/>
    <property type="match status" value="1"/>
</dbReference>
<evidence type="ECO:0000259" key="6">
    <source>
        <dbReference type="Pfam" id="PF00535"/>
    </source>
</evidence>
<accession>A0A5C4RQ32</accession>
<keyword evidence="8" id="KW-1185">Reference proteome</keyword>
<keyword evidence="2" id="KW-1003">Cell membrane</keyword>
<dbReference type="GO" id="GO:0016757">
    <property type="term" value="F:glycosyltransferase activity"/>
    <property type="evidence" value="ECO:0007669"/>
    <property type="project" value="UniProtKB-KW"/>
</dbReference>
<evidence type="ECO:0000256" key="1">
    <source>
        <dbReference type="ARBA" id="ARBA00004236"/>
    </source>
</evidence>
<dbReference type="Gene3D" id="3.90.550.10">
    <property type="entry name" value="Spore Coat Polysaccharide Biosynthesis Protein SpsA, Chain A"/>
    <property type="match status" value="1"/>
</dbReference>
<comment type="caution">
    <text evidence="7">The sequence shown here is derived from an EMBL/GenBank/DDBJ whole genome shotgun (WGS) entry which is preliminary data.</text>
</comment>
<keyword evidence="5" id="KW-0472">Membrane</keyword>
<dbReference type="Proteomes" id="UP000305760">
    <property type="component" value="Unassembled WGS sequence"/>
</dbReference>
<reference evidence="7 8" key="1">
    <citation type="submission" date="2019-03" db="EMBL/GenBank/DDBJ databases">
        <title>Arenimonas daejeonensis sp. nov., isolated from compost.</title>
        <authorList>
            <person name="Jeon C.O."/>
        </authorList>
    </citation>
    <scope>NUCLEOTIDE SEQUENCE [LARGE SCALE GENOMIC DNA]</scope>
    <source>
        <strain evidence="7 8">R29</strain>
    </source>
</reference>
<feature type="domain" description="Glycosyltransferase 2-like" evidence="6">
    <location>
        <begin position="12"/>
        <end position="121"/>
    </location>
</feature>
<keyword evidence="3" id="KW-0328">Glycosyltransferase</keyword>
<name>A0A5C4RQ32_9GAMM</name>